<dbReference type="Proteomes" id="UP001165289">
    <property type="component" value="Unassembled WGS sequence"/>
</dbReference>
<dbReference type="AlphaFoldDB" id="A0AAV7KKL5"/>
<gene>
    <name evidence="3" type="ORF">LOD99_13344</name>
</gene>
<reference evidence="3 4" key="1">
    <citation type="journal article" date="2023" name="BMC Biol.">
        <title>The compact genome of the sponge Oopsacas minuta (Hexactinellida) is lacking key metazoan core genes.</title>
        <authorList>
            <person name="Santini S."/>
            <person name="Schenkelaars Q."/>
            <person name="Jourda C."/>
            <person name="Duchesne M."/>
            <person name="Belahbib H."/>
            <person name="Rocher C."/>
            <person name="Selva M."/>
            <person name="Riesgo A."/>
            <person name="Vervoort M."/>
            <person name="Leys S.P."/>
            <person name="Kodjabachian L."/>
            <person name="Le Bivic A."/>
            <person name="Borchiellini C."/>
            <person name="Claverie J.M."/>
            <person name="Renard E."/>
        </authorList>
    </citation>
    <scope>NUCLEOTIDE SEQUENCE [LARGE SCALE GENOMIC DNA]</scope>
    <source>
        <strain evidence="3">SPO-2</strain>
    </source>
</reference>
<dbReference type="Pfam" id="PF21530">
    <property type="entry name" value="Pif1_2B_dom"/>
    <property type="match status" value="1"/>
</dbReference>
<sequence length="191" mass="21725">MRKLFQVLILFMIIRHPTYPTKFLNPLSPNGMPPHRLILKQYASIIHLRNLDPTQGLCNDTRLIIRSATKRLIDTEVVTGSYAGNRLFIPRIPLLTSDDSGFPFTLKRRQFHIWPAFCITINKCLDQSLKTVDMFLPSPEVIFSHGQMYVGLSRVQNPTGLKIMVCGGKTQTMVEYAVQDLRGTEVGYTNS</sequence>
<dbReference type="GO" id="GO:0006260">
    <property type="term" value="P:DNA replication"/>
    <property type="evidence" value="ECO:0007669"/>
    <property type="project" value="TreeGrafter"/>
</dbReference>
<dbReference type="EMBL" id="JAKMXF010000011">
    <property type="protein sequence ID" value="KAI6661471.1"/>
    <property type="molecule type" value="Genomic_DNA"/>
</dbReference>
<name>A0AAV7KKL5_9METZ</name>
<dbReference type="PANTHER" id="PTHR23274">
    <property type="entry name" value="DNA HELICASE-RELATED"/>
    <property type="match status" value="1"/>
</dbReference>
<comment type="caution">
    <text evidence="3">The sequence shown here is derived from an EMBL/GenBank/DDBJ whole genome shotgun (WGS) entry which is preliminary data.</text>
</comment>
<evidence type="ECO:0000256" key="1">
    <source>
        <dbReference type="SAM" id="SignalP"/>
    </source>
</evidence>
<feature type="chain" id="PRO_5043821040" description="DNA helicase Pif1-like 2B domain-containing protein" evidence="1">
    <location>
        <begin position="21"/>
        <end position="191"/>
    </location>
</feature>
<dbReference type="GO" id="GO:0005657">
    <property type="term" value="C:replication fork"/>
    <property type="evidence" value="ECO:0007669"/>
    <property type="project" value="TreeGrafter"/>
</dbReference>
<evidence type="ECO:0000313" key="4">
    <source>
        <dbReference type="Proteomes" id="UP001165289"/>
    </source>
</evidence>
<evidence type="ECO:0000259" key="2">
    <source>
        <dbReference type="Pfam" id="PF21530"/>
    </source>
</evidence>
<accession>A0AAV7KKL5</accession>
<dbReference type="InterPro" id="IPR027417">
    <property type="entry name" value="P-loop_NTPase"/>
</dbReference>
<keyword evidence="1" id="KW-0732">Signal</keyword>
<feature type="domain" description="DNA helicase Pif1-like 2B" evidence="2">
    <location>
        <begin position="22"/>
        <end position="65"/>
    </location>
</feature>
<organism evidence="3 4">
    <name type="scientific">Oopsacas minuta</name>
    <dbReference type="NCBI Taxonomy" id="111878"/>
    <lineage>
        <taxon>Eukaryota</taxon>
        <taxon>Metazoa</taxon>
        <taxon>Porifera</taxon>
        <taxon>Hexactinellida</taxon>
        <taxon>Hexasterophora</taxon>
        <taxon>Lyssacinosida</taxon>
        <taxon>Leucopsacidae</taxon>
        <taxon>Oopsacas</taxon>
    </lineage>
</organism>
<feature type="signal peptide" evidence="1">
    <location>
        <begin position="1"/>
        <end position="20"/>
    </location>
</feature>
<dbReference type="SUPFAM" id="SSF52540">
    <property type="entry name" value="P-loop containing nucleoside triphosphate hydrolases"/>
    <property type="match status" value="1"/>
</dbReference>
<dbReference type="PANTHER" id="PTHR23274:SF51">
    <property type="entry name" value="OS03G0423850 PROTEIN"/>
    <property type="match status" value="1"/>
</dbReference>
<keyword evidence="4" id="KW-1185">Reference proteome</keyword>
<proteinExistence type="predicted"/>
<dbReference type="InterPro" id="IPR049163">
    <property type="entry name" value="Pif1-like_2B_dom"/>
</dbReference>
<protein>
    <recommendedName>
        <fullName evidence="2">DNA helicase Pif1-like 2B domain-containing protein</fullName>
    </recommendedName>
</protein>
<evidence type="ECO:0000313" key="3">
    <source>
        <dbReference type="EMBL" id="KAI6661471.1"/>
    </source>
</evidence>